<comment type="caution">
    <text evidence="1">The sequence shown here is derived from an EMBL/GenBank/DDBJ whole genome shotgun (WGS) entry which is preliminary data.</text>
</comment>
<protein>
    <submittedName>
        <fullName evidence="1">Uncharacterized protein</fullName>
    </submittedName>
</protein>
<dbReference type="AlphaFoldDB" id="A0A0F8YGX3"/>
<gene>
    <name evidence="1" type="ORF">LCGC14_2820810</name>
</gene>
<accession>A0A0F8YGX3</accession>
<sequence length="80" mass="8835">LGQGGQWKKEEYGGAFCLYRKFGPGLIYRIFCDRGKVCERKVTGTKWVEGKPATNGHDEEIVEWVCPDSLLDEGGGHGSS</sequence>
<name>A0A0F8YGX3_9ZZZZ</name>
<evidence type="ECO:0000313" key="1">
    <source>
        <dbReference type="EMBL" id="KKK80708.1"/>
    </source>
</evidence>
<feature type="non-terminal residue" evidence="1">
    <location>
        <position position="1"/>
    </location>
</feature>
<dbReference type="EMBL" id="LAZR01053455">
    <property type="protein sequence ID" value="KKK80708.1"/>
    <property type="molecule type" value="Genomic_DNA"/>
</dbReference>
<reference evidence="1" key="1">
    <citation type="journal article" date="2015" name="Nature">
        <title>Complex archaea that bridge the gap between prokaryotes and eukaryotes.</title>
        <authorList>
            <person name="Spang A."/>
            <person name="Saw J.H."/>
            <person name="Jorgensen S.L."/>
            <person name="Zaremba-Niedzwiedzka K."/>
            <person name="Martijn J."/>
            <person name="Lind A.E."/>
            <person name="van Eijk R."/>
            <person name="Schleper C."/>
            <person name="Guy L."/>
            <person name="Ettema T.J."/>
        </authorList>
    </citation>
    <scope>NUCLEOTIDE SEQUENCE</scope>
</reference>
<proteinExistence type="predicted"/>
<organism evidence="1">
    <name type="scientific">marine sediment metagenome</name>
    <dbReference type="NCBI Taxonomy" id="412755"/>
    <lineage>
        <taxon>unclassified sequences</taxon>
        <taxon>metagenomes</taxon>
        <taxon>ecological metagenomes</taxon>
    </lineage>
</organism>